<dbReference type="GO" id="GO:0070973">
    <property type="term" value="P:protein localization to endoplasmic reticulum exit site"/>
    <property type="evidence" value="ECO:0007669"/>
    <property type="project" value="TreeGrafter"/>
</dbReference>
<feature type="compositionally biased region" description="Basic and acidic residues" evidence="7">
    <location>
        <begin position="759"/>
        <end position="770"/>
    </location>
</feature>
<keyword evidence="6" id="KW-0333">Golgi apparatus</keyword>
<comment type="similarity">
    <text evidence="2 6">Belongs to the SEC16 family.</text>
</comment>
<proteinExistence type="inferred from homology"/>
<dbReference type="PANTHER" id="PTHR13402">
    <property type="entry name" value="RGPR-RELATED"/>
    <property type="match status" value="1"/>
</dbReference>
<feature type="region of interest" description="Disordered" evidence="7">
    <location>
        <begin position="292"/>
        <end position="329"/>
    </location>
</feature>
<dbReference type="CDD" id="cd09233">
    <property type="entry name" value="ACE1-Sec16-like"/>
    <property type="match status" value="1"/>
</dbReference>
<evidence type="ECO:0000256" key="5">
    <source>
        <dbReference type="ARBA" id="ARBA00022892"/>
    </source>
</evidence>
<evidence type="ECO:0000259" key="9">
    <source>
        <dbReference type="Pfam" id="PF12932"/>
    </source>
</evidence>
<feature type="compositionally biased region" description="Basic and acidic residues" evidence="7">
    <location>
        <begin position="205"/>
        <end position="214"/>
    </location>
</feature>
<feature type="region of interest" description="Disordered" evidence="7">
    <location>
        <begin position="403"/>
        <end position="428"/>
    </location>
</feature>
<dbReference type="GO" id="GO:0000139">
    <property type="term" value="C:Golgi membrane"/>
    <property type="evidence" value="ECO:0007669"/>
    <property type="project" value="UniProtKB-SubCell"/>
</dbReference>
<feature type="region of interest" description="Disordered" evidence="7">
    <location>
        <begin position="1823"/>
        <end position="1905"/>
    </location>
</feature>
<reference evidence="10" key="1">
    <citation type="submission" date="2020-08" db="EMBL/GenBank/DDBJ databases">
        <title>Genome sequencing and assembly of the red palm weevil Rhynchophorus ferrugineus.</title>
        <authorList>
            <person name="Dias G.B."/>
            <person name="Bergman C.M."/>
            <person name="Manee M."/>
        </authorList>
    </citation>
    <scope>NUCLEOTIDE SEQUENCE</scope>
    <source>
        <strain evidence="10">AA-2017</strain>
        <tissue evidence="10">Whole larva</tissue>
    </source>
</reference>
<feature type="compositionally biased region" description="Pro residues" evidence="7">
    <location>
        <begin position="292"/>
        <end position="308"/>
    </location>
</feature>
<feature type="compositionally biased region" description="Polar residues" evidence="7">
    <location>
        <begin position="480"/>
        <end position="491"/>
    </location>
</feature>
<dbReference type="OrthoDB" id="8918678at2759"/>
<evidence type="ECO:0000256" key="6">
    <source>
        <dbReference type="RuleBase" id="RU364101"/>
    </source>
</evidence>
<feature type="region of interest" description="Disordered" evidence="7">
    <location>
        <begin position="1"/>
        <end position="86"/>
    </location>
</feature>
<feature type="compositionally biased region" description="Basic and acidic residues" evidence="7">
    <location>
        <begin position="793"/>
        <end position="831"/>
    </location>
</feature>
<dbReference type="GO" id="GO:0016192">
    <property type="term" value="P:vesicle-mediated transport"/>
    <property type="evidence" value="ECO:0007669"/>
    <property type="project" value="UniProtKB-KW"/>
</dbReference>
<comment type="subcellular location">
    <subcellularLocation>
        <location evidence="1">Endoplasmic reticulum</location>
    </subcellularLocation>
    <subcellularLocation>
        <location evidence="6">Golgi apparatus membrane</location>
    </subcellularLocation>
</comment>
<feature type="region of interest" description="Disordered" evidence="7">
    <location>
        <begin position="1455"/>
        <end position="1480"/>
    </location>
</feature>
<feature type="region of interest" description="Disordered" evidence="7">
    <location>
        <begin position="1561"/>
        <end position="1588"/>
    </location>
</feature>
<feature type="region of interest" description="Disordered" evidence="7">
    <location>
        <begin position="1756"/>
        <end position="1809"/>
    </location>
</feature>
<feature type="domain" description="Sec16 Sec23-binding" evidence="8">
    <location>
        <begin position="1139"/>
        <end position="1373"/>
    </location>
</feature>
<sequence length="2011" mass="228095">MSWAQRRSSQRPNPVNNPPTQMYNPNQHSNTENQWQQQPMFKQEPTQQNYWQTPQSYPAPSHTPNANSSVQYQQQFQHDQSGYYQNYDQQAYGNLQYNQPFDQSGTYMNQAQHTNDADGWENWTWSEEDNSNVHGIVSQQQQQEQAGVNDLADSFANDESWNWGVSDSRQSDSNAQLQQPEQRMNDLFPKVGDIKKAPVQTAKTEQSRANRSKLETPQWSTESQPSLESSDDIAHTSESDKSHLVSRSSTISHSPISGNEHLATGGSEIANAEAQVENVEIIKQDVKVNSGLPPPKNILTPPLLPPPQGAADDSKNNPYKRNMGLSHKSANKFRSNAPLVSFTSQSVNLETLPDNSEHPDHPPAVEVVKVPTRGPPTHWTQTENNEVPINDRNQYLETGQLSDVGITDGNEGNDVGNDTLPPPGLQRMVPGQLEQHEANRRTDEPLLGLSRMVVGENNIGQAQYDMTGPPEGLRRMIPGESSSPETSLHQQNIDDNDSEFELNHTVSSNVTNAPPQRSATIGADTPPRVPNPVIPVQPPSNRSEVIGGGDEESPNSGNDVPEPSVPKNVSLNDTKSKSLSKSKEKIEHHENRREKVEGQNNDTTVSSITNSIRNLTVGENLTDGQASNTSVHDHSPRRPSRQESSESDSDRKHPSRSRRDKRSMEKSKYRDKEKDRYRDRDGERERHKERDSDRYSPEAYRDRRDRREREKRYRDRRYEEDTDYYSDKEKDRRGRSEREPDYDRKYSSLRKEKDRRRKERDSRDYRDSRRYYGRYADDYGPENRSSRPSSRSDSMHDSYRDRRHDVDVRDRRPRDRDRERDRYRNREHRDGFNPYQGFSYDPYNPYYQQYQYYENLRRTNPQAYAEWYRKYYQQTVGSTVSFTADDRGCVHSGRSSANDELAKDRYTRQSFYSQSSLANYYGQSQSLSGQYGLDSSSFNRTYDQTDLSLTYEEQSTVAQRLTPAKFSTVHLKASIASGRMVRVLPHYPMDGQSATVEIRNFDYLLDNDPDYLELKSFPGPLVKGVTHKKQVIEYCDKKIKGAHYNRDIADVDSYVLMWELLILLIRQNGMVVGTDIAELLLKNQSTEAPPRSSSVLSNTSSNAAVEKNDNSDYPPQHGSSESGSTHSVMKEDEVTRKFREYLLYGSCKEALEWAMKRGLWGHALFLASKLDKRTYANVMMRFANGLTLNDPLQSLYQLLSGKIPAAVTCVSDEKWGDWRPHLAMILSNSTLRPDLNCRAITQLGDTLLGRGSLYAAQFCYLMAEVGFGQHGNSNTRLVLLGSDHRKSYPQFITNEAIHMTEIYEFACSLNDQGFHINEFQVYKYIMATRLADFGLLDKALQYLERLASHIVAQPVSTHLSLIERVCSLADKLKFHDPLGDPDEDEPGFGDDLETSRPDNLWLKDLKAIQNDYQAGKFIQDQYNEAYIQQDLNQQHSYNESNEAWQVHQQQQQSVYQYEHVQKPWQPEQPPEEPGQSHDDTLTNQYIDQQQNQNYWPGQPEQSNHYTQELLPEQQQFEQPHSYNENLNNLIEEQDKQIIPEVSSPPQPAAILLPTLLRKRAPLSSTGSNGSAFDRTPSRDSSDESECFLRKKKGGGAAAVAGHKSISEERLLLLKKDSARIVSADSYNTFDGRGKKGKLTKYKSLDVCEFKNTTVKYVDRKSKVSISAEDFKNPRLRQDVILDTVDAWAKRSSNNRGVFANLKNSLFSKSPSSTEKIVYKPLIFGGTYPIDCPIGGSPRGTSERKTFACAATAKDVVPPQPKISMPNQSKRTSSYDVEPSAHSENQQDTSPMTKPQSPVRAPDVSKQQSTGWFGGIFSKLSMKPKNQMKLPDDKNPKIVWDQDKKRWVNVDEDPNDPANDFKPPPKMSDMKSQPAPDQRPTSLPSASASPAMVGSQGDDEATPKPVQSNMFKMQRGRNLKNAYVNVFKQNGTTTATPSGPGPLSGLEQSPPGPPQMNFFIPQPVNDPNAPVDFLTPGGAPVQVGEPQISRWSSTSSLSREVASYMLKNSVRH</sequence>
<keyword evidence="4 6" id="KW-0256">Endoplasmic reticulum</keyword>
<feature type="compositionally biased region" description="Polar residues" evidence="7">
    <location>
        <begin position="598"/>
        <end position="630"/>
    </location>
</feature>
<dbReference type="Proteomes" id="UP000625711">
    <property type="component" value="Unassembled WGS sequence"/>
</dbReference>
<keyword evidence="6" id="KW-0472">Membrane</keyword>
<feature type="region of interest" description="Disordered" evidence="7">
    <location>
        <begin position="1087"/>
        <end position="1130"/>
    </location>
</feature>
<feature type="compositionally biased region" description="Polar residues" evidence="7">
    <location>
        <begin position="1111"/>
        <end position="1127"/>
    </location>
</feature>
<keyword evidence="3 6" id="KW-0813">Transport</keyword>
<feature type="compositionally biased region" description="Low complexity" evidence="7">
    <location>
        <begin position="1879"/>
        <end position="1890"/>
    </location>
</feature>
<dbReference type="InterPro" id="IPR024340">
    <property type="entry name" value="Sec16_CCD"/>
</dbReference>
<evidence type="ECO:0000256" key="1">
    <source>
        <dbReference type="ARBA" id="ARBA00004240"/>
    </source>
</evidence>
<feature type="compositionally biased region" description="Low complexity" evidence="7">
    <location>
        <begin position="1455"/>
        <end position="1465"/>
    </location>
</feature>
<evidence type="ECO:0000256" key="7">
    <source>
        <dbReference type="SAM" id="MobiDB-lite"/>
    </source>
</evidence>
<feature type="compositionally biased region" description="Low complexity" evidence="7">
    <location>
        <begin position="1092"/>
        <end position="1105"/>
    </location>
</feature>
<dbReference type="PANTHER" id="PTHR13402:SF6">
    <property type="entry name" value="SECRETORY 16, ISOFORM I"/>
    <property type="match status" value="1"/>
</dbReference>
<accession>A0A834IYS6</accession>
<feature type="compositionally biased region" description="Basic and acidic residues" evidence="7">
    <location>
        <begin position="1829"/>
        <end position="1848"/>
    </location>
</feature>
<feature type="compositionally biased region" description="Pro residues" evidence="7">
    <location>
        <begin position="527"/>
        <end position="538"/>
    </location>
</feature>
<comment type="caution">
    <text evidence="10">The sequence shown here is derived from an EMBL/GenBank/DDBJ whole genome shotgun (WGS) entry which is preliminary data.</text>
</comment>
<dbReference type="GO" id="GO:0012507">
    <property type="term" value="C:ER to Golgi transport vesicle membrane"/>
    <property type="evidence" value="ECO:0007669"/>
    <property type="project" value="TreeGrafter"/>
</dbReference>
<evidence type="ECO:0000313" key="11">
    <source>
        <dbReference type="Proteomes" id="UP000625711"/>
    </source>
</evidence>
<evidence type="ECO:0000256" key="3">
    <source>
        <dbReference type="ARBA" id="ARBA00022448"/>
    </source>
</evidence>
<dbReference type="Pfam" id="PF12931">
    <property type="entry name" value="TPR_Sec16"/>
    <property type="match status" value="1"/>
</dbReference>
<keyword evidence="5 6" id="KW-0931">ER-Golgi transport</keyword>
<keyword evidence="11" id="KW-1185">Reference proteome</keyword>
<organism evidence="10 11">
    <name type="scientific">Rhynchophorus ferrugineus</name>
    <name type="common">Red palm weevil</name>
    <name type="synonym">Curculio ferrugineus</name>
    <dbReference type="NCBI Taxonomy" id="354439"/>
    <lineage>
        <taxon>Eukaryota</taxon>
        <taxon>Metazoa</taxon>
        <taxon>Ecdysozoa</taxon>
        <taxon>Arthropoda</taxon>
        <taxon>Hexapoda</taxon>
        <taxon>Insecta</taxon>
        <taxon>Pterygota</taxon>
        <taxon>Neoptera</taxon>
        <taxon>Endopterygota</taxon>
        <taxon>Coleoptera</taxon>
        <taxon>Polyphaga</taxon>
        <taxon>Cucujiformia</taxon>
        <taxon>Curculionidae</taxon>
        <taxon>Dryophthorinae</taxon>
        <taxon>Rhynchophorus</taxon>
    </lineage>
</organism>
<feature type="compositionally biased region" description="Polar residues" evidence="7">
    <location>
        <begin position="507"/>
        <end position="519"/>
    </location>
</feature>
<feature type="compositionally biased region" description="Low complexity" evidence="7">
    <location>
        <begin position="246"/>
        <end position="257"/>
    </location>
</feature>
<feature type="region of interest" description="Disordered" evidence="7">
    <location>
        <begin position="461"/>
        <end position="491"/>
    </location>
</feature>
<dbReference type="GO" id="GO:0007030">
    <property type="term" value="P:Golgi organization"/>
    <property type="evidence" value="ECO:0007669"/>
    <property type="project" value="TreeGrafter"/>
</dbReference>
<gene>
    <name evidence="10" type="ORF">GWI33_000065</name>
</gene>
<feature type="compositionally biased region" description="Polar residues" evidence="7">
    <location>
        <begin position="215"/>
        <end position="228"/>
    </location>
</feature>
<feature type="compositionally biased region" description="Low complexity" evidence="7">
    <location>
        <begin position="1936"/>
        <end position="1948"/>
    </location>
</feature>
<evidence type="ECO:0000313" key="10">
    <source>
        <dbReference type="EMBL" id="KAF7288007.1"/>
    </source>
</evidence>
<evidence type="ECO:0000256" key="2">
    <source>
        <dbReference type="ARBA" id="ARBA00005927"/>
    </source>
</evidence>
<keyword evidence="6" id="KW-0653">Protein transport</keyword>
<dbReference type="GO" id="GO:0070971">
    <property type="term" value="C:endoplasmic reticulum exit site"/>
    <property type="evidence" value="ECO:0007669"/>
    <property type="project" value="TreeGrafter"/>
</dbReference>
<dbReference type="Gene3D" id="1.25.40.1030">
    <property type="match status" value="1"/>
</dbReference>
<feature type="compositionally biased region" description="Basic and acidic residues" evidence="7">
    <location>
        <begin position="581"/>
        <end position="597"/>
    </location>
</feature>
<protein>
    <recommendedName>
        <fullName evidence="6">Protein transport protein sec16</fullName>
    </recommendedName>
</protein>
<feature type="region of interest" description="Disordered" evidence="7">
    <location>
        <begin position="507"/>
        <end position="840"/>
    </location>
</feature>
<dbReference type="GO" id="GO:0015031">
    <property type="term" value="P:protein transport"/>
    <property type="evidence" value="ECO:0007669"/>
    <property type="project" value="UniProtKB-KW"/>
</dbReference>
<feature type="region of interest" description="Disordered" evidence="7">
    <location>
        <begin position="198"/>
        <end position="269"/>
    </location>
</feature>
<feature type="compositionally biased region" description="Basic and acidic residues" evidence="7">
    <location>
        <begin position="631"/>
        <end position="652"/>
    </location>
</feature>
<feature type="region of interest" description="Disordered" evidence="7">
    <location>
        <begin position="350"/>
        <end position="390"/>
    </location>
</feature>
<name>A0A834IYS6_RHYFE</name>
<evidence type="ECO:0000259" key="8">
    <source>
        <dbReference type="Pfam" id="PF12931"/>
    </source>
</evidence>
<feature type="compositionally biased region" description="Polar residues" evidence="7">
    <location>
        <begin position="1764"/>
        <end position="1774"/>
    </location>
</feature>
<dbReference type="Pfam" id="PF12932">
    <property type="entry name" value="Sec16"/>
    <property type="match status" value="1"/>
</dbReference>
<dbReference type="EMBL" id="JAACXV010000001">
    <property type="protein sequence ID" value="KAF7288007.1"/>
    <property type="molecule type" value="Genomic_DNA"/>
</dbReference>
<evidence type="ECO:0000256" key="4">
    <source>
        <dbReference type="ARBA" id="ARBA00022824"/>
    </source>
</evidence>
<feature type="region of interest" description="Disordered" evidence="7">
    <location>
        <begin position="158"/>
        <end position="179"/>
    </location>
</feature>
<feature type="compositionally biased region" description="Polar residues" evidence="7">
    <location>
        <begin position="1781"/>
        <end position="1795"/>
    </location>
</feature>
<feature type="compositionally biased region" description="Basic and acidic residues" evidence="7">
    <location>
        <begin position="662"/>
        <end position="752"/>
    </location>
</feature>
<dbReference type="InterPro" id="IPR024298">
    <property type="entry name" value="Sec16_Sec23-bd"/>
</dbReference>
<feature type="region of interest" description="Disordered" evidence="7">
    <location>
        <begin position="1929"/>
        <end position="1994"/>
    </location>
</feature>
<feature type="domain" description="Sec16 central conserved" evidence="9">
    <location>
        <begin position="991"/>
        <end position="1069"/>
    </location>
</feature>
<feature type="compositionally biased region" description="Polar residues" evidence="7">
    <location>
        <begin position="378"/>
        <end position="390"/>
    </location>
</feature>
<feature type="compositionally biased region" description="Basic and acidic residues" evidence="7">
    <location>
        <begin position="232"/>
        <end position="243"/>
    </location>
</feature>